<organism evidence="3 4">
    <name type="scientific">Holdemanella biformis</name>
    <dbReference type="NCBI Taxonomy" id="1735"/>
    <lineage>
        <taxon>Bacteria</taxon>
        <taxon>Bacillati</taxon>
        <taxon>Bacillota</taxon>
        <taxon>Erysipelotrichia</taxon>
        <taxon>Erysipelotrichales</taxon>
        <taxon>Erysipelotrichaceae</taxon>
        <taxon>Holdemanella</taxon>
    </lineage>
</organism>
<dbReference type="Pfam" id="PF04892">
    <property type="entry name" value="VanZ"/>
    <property type="match status" value="1"/>
</dbReference>
<dbReference type="RefSeq" id="WP_118324886.1">
    <property type="nucleotide sequence ID" value="NZ_CATXNH010000051.1"/>
</dbReference>
<reference evidence="3 4" key="1">
    <citation type="submission" date="2018-08" db="EMBL/GenBank/DDBJ databases">
        <title>A genome reference for cultivated species of the human gut microbiota.</title>
        <authorList>
            <person name="Zou Y."/>
            <person name="Xue W."/>
            <person name="Luo G."/>
        </authorList>
    </citation>
    <scope>NUCLEOTIDE SEQUENCE [LARGE SCALE GENOMIC DNA]</scope>
    <source>
        <strain evidence="3 4">AF15-20</strain>
    </source>
</reference>
<dbReference type="GeneID" id="66579570"/>
<dbReference type="EMBL" id="QRYQ01000005">
    <property type="protein sequence ID" value="RGU92638.1"/>
    <property type="molecule type" value="Genomic_DNA"/>
</dbReference>
<name>A0A395W7X8_9FIRM</name>
<keyword evidence="1" id="KW-1133">Transmembrane helix</keyword>
<evidence type="ECO:0000259" key="2">
    <source>
        <dbReference type="Pfam" id="PF04892"/>
    </source>
</evidence>
<evidence type="ECO:0000313" key="3">
    <source>
        <dbReference type="EMBL" id="RGU92638.1"/>
    </source>
</evidence>
<evidence type="ECO:0000313" key="4">
    <source>
        <dbReference type="Proteomes" id="UP000265489"/>
    </source>
</evidence>
<keyword evidence="1" id="KW-0472">Membrane</keyword>
<accession>A0A395W7X8</accession>
<feature type="transmembrane region" description="Helical" evidence="1">
    <location>
        <begin position="103"/>
        <end position="124"/>
    </location>
</feature>
<dbReference type="AlphaFoldDB" id="A0A395W7X8"/>
<protein>
    <recommendedName>
        <fullName evidence="2">VanZ-like domain-containing protein</fullName>
    </recommendedName>
</protein>
<sequence>MKKFIFTILTICNMMLIFYFSNQNAEQSTQTSAWFLQFLPFSMHFIRKLAHFTIYALLGYNTLYMYKNYNVKRFALIALLTCILYACSDEWHQSFVSGRSPQITDICIDTIGALSMILLNLSIIRRKR</sequence>
<dbReference type="InterPro" id="IPR006976">
    <property type="entry name" value="VanZ-like"/>
</dbReference>
<comment type="caution">
    <text evidence="3">The sequence shown here is derived from an EMBL/GenBank/DDBJ whole genome shotgun (WGS) entry which is preliminary data.</text>
</comment>
<proteinExistence type="predicted"/>
<dbReference type="PIRSF" id="PIRSF019083">
    <property type="entry name" value="UCP019083_VanZ"/>
    <property type="match status" value="1"/>
</dbReference>
<feature type="domain" description="VanZ-like" evidence="2">
    <location>
        <begin position="6"/>
        <end position="119"/>
    </location>
</feature>
<evidence type="ECO:0000256" key="1">
    <source>
        <dbReference type="SAM" id="Phobius"/>
    </source>
</evidence>
<gene>
    <name evidence="3" type="ORF">DWW32_04275</name>
</gene>
<feature type="transmembrane region" description="Helical" evidence="1">
    <location>
        <begin position="73"/>
        <end position="91"/>
    </location>
</feature>
<dbReference type="NCBIfam" id="NF037970">
    <property type="entry name" value="vanZ_1"/>
    <property type="match status" value="1"/>
</dbReference>
<dbReference type="InterPro" id="IPR016747">
    <property type="entry name" value="Phosphotransbutyrylase"/>
</dbReference>
<dbReference type="Proteomes" id="UP000265489">
    <property type="component" value="Unassembled WGS sequence"/>
</dbReference>
<keyword evidence="1" id="KW-0812">Transmembrane</keyword>